<gene>
    <name evidence="6" type="ORF">B1B_07777</name>
    <name evidence="5" type="ORF">B2A_09925</name>
</gene>
<dbReference type="GO" id="GO:0004632">
    <property type="term" value="F:phosphopantothenate--cysteine ligase activity"/>
    <property type="evidence" value="ECO:0007669"/>
    <property type="project" value="InterPro"/>
</dbReference>
<dbReference type="PANTHER" id="PTHR14359:SF6">
    <property type="entry name" value="PHOSPHOPANTOTHENOYLCYSTEINE DECARBOXYLASE"/>
    <property type="match status" value="1"/>
</dbReference>
<dbReference type="SUPFAM" id="SSF52507">
    <property type="entry name" value="Homo-oligomeric flavin-containing Cys decarboxylases, HFCD"/>
    <property type="match status" value="1"/>
</dbReference>
<reference evidence="6" key="2">
    <citation type="journal article" date="2014" name="ISME J.">
        <title>Microbial stratification in low pH oxic and suboxic macroscopic growths along an acid mine drainage.</title>
        <authorList>
            <person name="Mendez-Garcia C."/>
            <person name="Mesa V."/>
            <person name="Sprenger R.R."/>
            <person name="Richter M."/>
            <person name="Diez M.S."/>
            <person name="Solano J."/>
            <person name="Bargiela R."/>
            <person name="Golyshina O.V."/>
            <person name="Manteca A."/>
            <person name="Ramos J.L."/>
            <person name="Gallego J.R."/>
            <person name="Llorente I."/>
            <person name="Martins Dos Santos V.A."/>
            <person name="Jensen O.N."/>
            <person name="Pelaez A.I."/>
            <person name="Sanchez J."/>
            <person name="Ferrer M."/>
        </authorList>
    </citation>
    <scope>NUCLEOTIDE SEQUENCE</scope>
</reference>
<dbReference type="InterPro" id="IPR003382">
    <property type="entry name" value="Flavoprotein"/>
</dbReference>
<dbReference type="Pfam" id="PF04127">
    <property type="entry name" value="DFP"/>
    <property type="match status" value="1"/>
</dbReference>
<dbReference type="GO" id="GO:0010181">
    <property type="term" value="F:FMN binding"/>
    <property type="evidence" value="ECO:0007669"/>
    <property type="project" value="InterPro"/>
</dbReference>
<dbReference type="PANTHER" id="PTHR14359">
    <property type="entry name" value="HOMO-OLIGOMERIC FLAVIN CONTAINING CYS DECARBOXYLASE FAMILY"/>
    <property type="match status" value="1"/>
</dbReference>
<keyword evidence="2" id="KW-0456">Lyase</keyword>
<comment type="caution">
    <text evidence="6">The sequence shown here is derived from an EMBL/GenBank/DDBJ whole genome shotgun (WGS) entry which is preliminary data.</text>
</comment>
<dbReference type="SUPFAM" id="SSF102645">
    <property type="entry name" value="CoaB-like"/>
    <property type="match status" value="1"/>
</dbReference>
<evidence type="ECO:0000313" key="6">
    <source>
        <dbReference type="EMBL" id="EQD60487.1"/>
    </source>
</evidence>
<dbReference type="EMBL" id="AUZZ01007166">
    <property type="protein sequence ID" value="EQD43380.1"/>
    <property type="molecule type" value="Genomic_DNA"/>
</dbReference>
<dbReference type="Pfam" id="PF02441">
    <property type="entry name" value="Flavoprotein"/>
    <property type="match status" value="1"/>
</dbReference>
<name>T1ASX0_9ZZZZ</name>
<keyword evidence="1" id="KW-0210">Decarboxylase</keyword>
<accession>T1ASX0</accession>
<evidence type="ECO:0000313" key="5">
    <source>
        <dbReference type="EMBL" id="EQD43380.1"/>
    </source>
</evidence>
<feature type="domain" description="DNA/pantothenate metabolism flavoprotein C-terminal" evidence="4">
    <location>
        <begin position="190"/>
        <end position="393"/>
    </location>
</feature>
<evidence type="ECO:0000256" key="1">
    <source>
        <dbReference type="ARBA" id="ARBA00022793"/>
    </source>
</evidence>
<feature type="domain" description="Flavoprotein" evidence="3">
    <location>
        <begin position="8"/>
        <end position="157"/>
    </location>
</feature>
<evidence type="ECO:0000259" key="3">
    <source>
        <dbReference type="Pfam" id="PF02441"/>
    </source>
</evidence>
<organism evidence="6">
    <name type="scientific">mine drainage metagenome</name>
    <dbReference type="NCBI Taxonomy" id="410659"/>
    <lineage>
        <taxon>unclassified sequences</taxon>
        <taxon>metagenomes</taxon>
        <taxon>ecological metagenomes</taxon>
    </lineage>
</organism>
<evidence type="ECO:0000256" key="2">
    <source>
        <dbReference type="ARBA" id="ARBA00023239"/>
    </source>
</evidence>
<dbReference type="HAMAP" id="MF_02225">
    <property type="entry name" value="CoaBC"/>
    <property type="match status" value="1"/>
</dbReference>
<evidence type="ECO:0000259" key="4">
    <source>
        <dbReference type="Pfam" id="PF04127"/>
    </source>
</evidence>
<dbReference type="Gene3D" id="3.40.50.1950">
    <property type="entry name" value="Flavin prenyltransferase-like"/>
    <property type="match status" value="1"/>
</dbReference>
<reference evidence="6" key="1">
    <citation type="submission" date="2013-08" db="EMBL/GenBank/DDBJ databases">
        <authorList>
            <person name="Mendez C."/>
            <person name="Richter M."/>
            <person name="Ferrer M."/>
            <person name="Sanchez J."/>
        </authorList>
    </citation>
    <scope>NUCLEOTIDE SEQUENCE</scope>
</reference>
<proteinExistence type="inferred from homology"/>
<dbReference type="GO" id="GO:0015937">
    <property type="term" value="P:coenzyme A biosynthetic process"/>
    <property type="evidence" value="ECO:0007669"/>
    <property type="project" value="InterPro"/>
</dbReference>
<dbReference type="GO" id="GO:0071513">
    <property type="term" value="C:phosphopantothenoylcysteine decarboxylase complex"/>
    <property type="evidence" value="ECO:0007669"/>
    <property type="project" value="TreeGrafter"/>
</dbReference>
<dbReference type="InterPro" id="IPR036551">
    <property type="entry name" value="Flavin_trans-like"/>
</dbReference>
<dbReference type="EMBL" id="AUZY01004972">
    <property type="protein sequence ID" value="EQD60487.1"/>
    <property type="molecule type" value="Genomic_DNA"/>
</dbReference>
<sequence>MSETRPRRILLGVSGGIAAYKSVELVRRLTERGFDVQVVMTKGATRFIAPLTFQAVSGHPVREDLWDEASEAGMGHLALARWADLVLVAPASAHCIARLAHGLADDLLTTLCLATDAPLALAPAMNPHMWLHPATQANCAILKARGVRIWGPADGPEACGESGPGRLLEPPELATLAAEILSRRNPPCDLRVLITAGPTREPLDPVRYLSNRSSGRMGYALARAFHDEGAEVTLISGPTALRDPLGIRIERVETAQDMHDRVLQSLPGQDIFCAVAAVADFRPSHVATRKVSKDKTPKPLPLEATPDILMAVSGLDPRPFIVGFAAETHDLEAHARAKLAHKKPDLLVTNPVGPGQGFESEENEAWVFWPGGDRRIERMPKGPLAEILVGLIRERYAHRGD</sequence>
<dbReference type="AlphaFoldDB" id="T1ASX0"/>
<dbReference type="NCBIfam" id="TIGR00521">
    <property type="entry name" value="coaBC_dfp"/>
    <property type="match status" value="1"/>
</dbReference>
<dbReference type="InterPro" id="IPR005252">
    <property type="entry name" value="CoaBC"/>
</dbReference>
<dbReference type="Gene3D" id="3.40.50.10300">
    <property type="entry name" value="CoaB-like"/>
    <property type="match status" value="1"/>
</dbReference>
<protein>
    <submittedName>
        <fullName evidence="6">Bifunctional phosphopantothenoylcysteine decarboxylase/phosphopantothenate synthase</fullName>
    </submittedName>
</protein>
<dbReference type="GO" id="GO:0004633">
    <property type="term" value="F:phosphopantothenoylcysteine decarboxylase activity"/>
    <property type="evidence" value="ECO:0007669"/>
    <property type="project" value="InterPro"/>
</dbReference>
<dbReference type="InterPro" id="IPR035929">
    <property type="entry name" value="CoaB-like_sf"/>
</dbReference>
<dbReference type="GO" id="GO:0015941">
    <property type="term" value="P:pantothenate catabolic process"/>
    <property type="evidence" value="ECO:0007669"/>
    <property type="project" value="InterPro"/>
</dbReference>
<dbReference type="InterPro" id="IPR007085">
    <property type="entry name" value="DNA/pantothenate-metab_flavo_C"/>
</dbReference>